<evidence type="ECO:0000313" key="1">
    <source>
        <dbReference type="EMBL" id="MEN7547845.1"/>
    </source>
</evidence>
<accession>A0AAW9S5Z4</accession>
<dbReference type="EMBL" id="JBDKWZ010000004">
    <property type="protein sequence ID" value="MEN7547845.1"/>
    <property type="molecule type" value="Genomic_DNA"/>
</dbReference>
<sequence>MCAIDIINYWRNLDINNDNYLHNDDIDILQNVDQVNLNFQQYVENPNNLFGNNFQLHTGLMPVPYTGNLRDARIYLLMVNPGFHHNDYYSENSVIEYRTALARNLRQENLDENFPFLYLNPQFCHTSGGEYWLKKFNSLIEGLKDRLGNNYSYDNILSLISRNICILELFPYHSINFKLSQRVINNCPSVKRIRQFVDSIINNNERDILIACLRQPNNWGINENNNDHLYILPPHQRQSASLKTSGTLGSMILNRLIEISVK</sequence>
<comment type="caution">
    <text evidence="1">The sequence shown here is derived from an EMBL/GenBank/DDBJ whole genome shotgun (WGS) entry which is preliminary data.</text>
</comment>
<organism evidence="1 2">
    <name type="scientific">Rapidithrix thailandica</name>
    <dbReference type="NCBI Taxonomy" id="413964"/>
    <lineage>
        <taxon>Bacteria</taxon>
        <taxon>Pseudomonadati</taxon>
        <taxon>Bacteroidota</taxon>
        <taxon>Cytophagia</taxon>
        <taxon>Cytophagales</taxon>
        <taxon>Flammeovirgaceae</taxon>
        <taxon>Rapidithrix</taxon>
    </lineage>
</organism>
<proteinExistence type="predicted"/>
<keyword evidence="2" id="KW-1185">Reference proteome</keyword>
<reference evidence="1 2" key="1">
    <citation type="submission" date="2024-04" db="EMBL/GenBank/DDBJ databases">
        <title>Novel genus in family Flammeovirgaceae.</title>
        <authorList>
            <person name="Nguyen T.H."/>
            <person name="Vuong T.Q."/>
            <person name="Le H."/>
            <person name="Kim S.-G."/>
        </authorList>
    </citation>
    <scope>NUCLEOTIDE SEQUENCE [LARGE SCALE GENOMIC DNA]</scope>
    <source>
        <strain evidence="1 2">JCM 23209</strain>
    </source>
</reference>
<evidence type="ECO:0000313" key="2">
    <source>
        <dbReference type="Proteomes" id="UP001403385"/>
    </source>
</evidence>
<gene>
    <name evidence="1" type="ORF">AAG747_07990</name>
</gene>
<name>A0AAW9S5Z4_9BACT</name>
<protein>
    <submittedName>
        <fullName evidence="1">Uncharacterized protein</fullName>
    </submittedName>
</protein>
<dbReference type="AlphaFoldDB" id="A0AAW9S5Z4"/>
<dbReference type="RefSeq" id="WP_346820631.1">
    <property type="nucleotide sequence ID" value="NZ_JBDKWZ010000004.1"/>
</dbReference>
<dbReference type="Proteomes" id="UP001403385">
    <property type="component" value="Unassembled WGS sequence"/>
</dbReference>